<name>A0A9N9JG39_9GLOM</name>
<protein>
    <submittedName>
        <fullName evidence="2">3212_t:CDS:1</fullName>
    </submittedName>
</protein>
<feature type="non-terminal residue" evidence="2">
    <location>
        <position position="1"/>
    </location>
</feature>
<evidence type="ECO:0000313" key="2">
    <source>
        <dbReference type="EMBL" id="CAG8780644.1"/>
    </source>
</evidence>
<evidence type="ECO:0000256" key="1">
    <source>
        <dbReference type="SAM" id="MobiDB-lite"/>
    </source>
</evidence>
<dbReference type="Proteomes" id="UP000789342">
    <property type="component" value="Unassembled WGS sequence"/>
</dbReference>
<dbReference type="OrthoDB" id="271628at2759"/>
<feature type="compositionally biased region" description="Low complexity" evidence="1">
    <location>
        <begin position="9"/>
        <end position="40"/>
    </location>
</feature>
<comment type="caution">
    <text evidence="2">The sequence shown here is derived from an EMBL/GenBank/DDBJ whole genome shotgun (WGS) entry which is preliminary data.</text>
</comment>
<reference evidence="2" key="1">
    <citation type="submission" date="2021-06" db="EMBL/GenBank/DDBJ databases">
        <authorList>
            <person name="Kallberg Y."/>
            <person name="Tangrot J."/>
            <person name="Rosling A."/>
        </authorList>
    </citation>
    <scope>NUCLEOTIDE SEQUENCE</scope>
    <source>
        <strain evidence="2">CL551</strain>
    </source>
</reference>
<feature type="region of interest" description="Disordered" evidence="1">
    <location>
        <begin position="1"/>
        <end position="66"/>
    </location>
</feature>
<proteinExistence type="predicted"/>
<keyword evidence="3" id="KW-1185">Reference proteome</keyword>
<gene>
    <name evidence="2" type="ORF">AMORRO_LOCUS17286</name>
</gene>
<dbReference type="EMBL" id="CAJVPV010052411">
    <property type="protein sequence ID" value="CAG8780644.1"/>
    <property type="molecule type" value="Genomic_DNA"/>
</dbReference>
<dbReference type="AlphaFoldDB" id="A0A9N9JG39"/>
<organism evidence="2 3">
    <name type="scientific">Acaulospora morrowiae</name>
    <dbReference type="NCBI Taxonomy" id="94023"/>
    <lineage>
        <taxon>Eukaryota</taxon>
        <taxon>Fungi</taxon>
        <taxon>Fungi incertae sedis</taxon>
        <taxon>Mucoromycota</taxon>
        <taxon>Glomeromycotina</taxon>
        <taxon>Glomeromycetes</taxon>
        <taxon>Diversisporales</taxon>
        <taxon>Acaulosporaceae</taxon>
        <taxon>Acaulospora</taxon>
    </lineage>
</organism>
<accession>A0A9N9JG39</accession>
<evidence type="ECO:0000313" key="3">
    <source>
        <dbReference type="Proteomes" id="UP000789342"/>
    </source>
</evidence>
<sequence length="66" mass="7041">ASTYEKTDSTSTASSKTPSRSNSLSLKLKSNPNSKSNSPLSTPPISSPATPDRLKELPHPLYNDPL</sequence>